<evidence type="ECO:0000313" key="3">
    <source>
        <dbReference type="Proteomes" id="UP001222325"/>
    </source>
</evidence>
<dbReference type="Proteomes" id="UP001222325">
    <property type="component" value="Unassembled WGS sequence"/>
</dbReference>
<protein>
    <submittedName>
        <fullName evidence="2">Uncharacterized protein</fullName>
    </submittedName>
</protein>
<comment type="caution">
    <text evidence="2">The sequence shown here is derived from an EMBL/GenBank/DDBJ whole genome shotgun (WGS) entry which is preliminary data.</text>
</comment>
<accession>A0AAD6TRQ1</accession>
<organism evidence="2 3">
    <name type="scientific">Mycena belliarum</name>
    <dbReference type="NCBI Taxonomy" id="1033014"/>
    <lineage>
        <taxon>Eukaryota</taxon>
        <taxon>Fungi</taxon>
        <taxon>Dikarya</taxon>
        <taxon>Basidiomycota</taxon>
        <taxon>Agaricomycotina</taxon>
        <taxon>Agaricomycetes</taxon>
        <taxon>Agaricomycetidae</taxon>
        <taxon>Agaricales</taxon>
        <taxon>Marasmiineae</taxon>
        <taxon>Mycenaceae</taxon>
        <taxon>Mycena</taxon>
    </lineage>
</organism>
<dbReference type="EMBL" id="JARJCN010000130">
    <property type="protein sequence ID" value="KAJ7070379.1"/>
    <property type="molecule type" value="Genomic_DNA"/>
</dbReference>
<dbReference type="AlphaFoldDB" id="A0AAD6TRQ1"/>
<feature type="compositionally biased region" description="Low complexity" evidence="1">
    <location>
        <begin position="387"/>
        <end position="407"/>
    </location>
</feature>
<evidence type="ECO:0000313" key="2">
    <source>
        <dbReference type="EMBL" id="KAJ7070379.1"/>
    </source>
</evidence>
<proteinExistence type="predicted"/>
<reference evidence="2" key="1">
    <citation type="submission" date="2023-03" db="EMBL/GenBank/DDBJ databases">
        <title>Massive genome expansion in bonnet fungi (Mycena s.s.) driven by repeated elements and novel gene families across ecological guilds.</title>
        <authorList>
            <consortium name="Lawrence Berkeley National Laboratory"/>
            <person name="Harder C.B."/>
            <person name="Miyauchi S."/>
            <person name="Viragh M."/>
            <person name="Kuo A."/>
            <person name="Thoen E."/>
            <person name="Andreopoulos B."/>
            <person name="Lu D."/>
            <person name="Skrede I."/>
            <person name="Drula E."/>
            <person name="Henrissat B."/>
            <person name="Morin E."/>
            <person name="Kohler A."/>
            <person name="Barry K."/>
            <person name="LaButti K."/>
            <person name="Morin E."/>
            <person name="Salamov A."/>
            <person name="Lipzen A."/>
            <person name="Mereny Z."/>
            <person name="Hegedus B."/>
            <person name="Baldrian P."/>
            <person name="Stursova M."/>
            <person name="Weitz H."/>
            <person name="Taylor A."/>
            <person name="Grigoriev I.V."/>
            <person name="Nagy L.G."/>
            <person name="Martin F."/>
            <person name="Kauserud H."/>
        </authorList>
    </citation>
    <scope>NUCLEOTIDE SEQUENCE</scope>
    <source>
        <strain evidence="2">CBHHK173m</strain>
    </source>
</reference>
<feature type="region of interest" description="Disordered" evidence="1">
    <location>
        <begin position="234"/>
        <end position="267"/>
    </location>
</feature>
<keyword evidence="3" id="KW-1185">Reference proteome</keyword>
<gene>
    <name evidence="2" type="ORF">B0H15DRAFT_807099</name>
</gene>
<sequence>MSPPNQDDVNMSEVDRRFQCFIERAEPAGLYDSVLEQMKALPNGLSNIEYIGTKTTRLTSSRRTTGLRTLFSVMAPTRMRSSSERLLLVRLLSPYLERSFVPRETITMDEMENPNWSDPVQFKPVDDKSKVKDVLVLRVPTHCNVDLVNLFDNQTALLQDIENSEIANDEAHGWSPNFKSCLKSARQDIDSKDLIVITTQKKYAVLLRSTAYPGAYKIKVPAVAGAPKLVTTPKQVQRVKRKRDDEPSVDDTPNPDAGASVAAQDPGIKLPSDDDIKLGAFYDPRVLEDYGGPYFEHLNAKLLQLDIRDAENKLIPPWRQYAALRPGSLVLALVTIHIFTFKDPGFDRNRDRKNVQLSAHTIRVLDESDNPVEIRKRPIPRTMNDAPTASSSGPSTPGKSSTGGLSSFVFTPRSSPKKDGPSGSGSGGEPHGPDNKKKRGGRK</sequence>
<evidence type="ECO:0000256" key="1">
    <source>
        <dbReference type="SAM" id="MobiDB-lite"/>
    </source>
</evidence>
<name>A0AAD6TRQ1_9AGAR</name>
<feature type="region of interest" description="Disordered" evidence="1">
    <location>
        <begin position="368"/>
        <end position="443"/>
    </location>
</feature>